<proteinExistence type="predicted"/>
<organism evidence="1">
    <name type="scientific">Arundo donax</name>
    <name type="common">Giant reed</name>
    <name type="synonym">Donax arundinaceus</name>
    <dbReference type="NCBI Taxonomy" id="35708"/>
    <lineage>
        <taxon>Eukaryota</taxon>
        <taxon>Viridiplantae</taxon>
        <taxon>Streptophyta</taxon>
        <taxon>Embryophyta</taxon>
        <taxon>Tracheophyta</taxon>
        <taxon>Spermatophyta</taxon>
        <taxon>Magnoliopsida</taxon>
        <taxon>Liliopsida</taxon>
        <taxon>Poales</taxon>
        <taxon>Poaceae</taxon>
        <taxon>PACMAD clade</taxon>
        <taxon>Arundinoideae</taxon>
        <taxon>Arundineae</taxon>
        <taxon>Arundo</taxon>
    </lineage>
</organism>
<sequence>MLRHADPDGVDERVRLSPDLQRHLPWLAAAHDGLVEPAVERHAEHVVGG</sequence>
<accession>A0A0A9ESM6</accession>
<dbReference type="EMBL" id="GBRH01194161">
    <property type="protein sequence ID" value="JAE03735.1"/>
    <property type="molecule type" value="Transcribed_RNA"/>
</dbReference>
<dbReference type="AlphaFoldDB" id="A0A0A9ESM6"/>
<name>A0A0A9ESM6_ARUDO</name>
<reference evidence="1" key="2">
    <citation type="journal article" date="2015" name="Data Brief">
        <title>Shoot transcriptome of the giant reed, Arundo donax.</title>
        <authorList>
            <person name="Barrero R.A."/>
            <person name="Guerrero F.D."/>
            <person name="Moolhuijzen P."/>
            <person name="Goolsby J.A."/>
            <person name="Tidwell J."/>
            <person name="Bellgard S.E."/>
            <person name="Bellgard M.I."/>
        </authorList>
    </citation>
    <scope>NUCLEOTIDE SEQUENCE</scope>
    <source>
        <tissue evidence="1">Shoot tissue taken approximately 20 cm above the soil surface</tissue>
    </source>
</reference>
<reference evidence="1" key="1">
    <citation type="submission" date="2014-09" db="EMBL/GenBank/DDBJ databases">
        <authorList>
            <person name="Magalhaes I.L.F."/>
            <person name="Oliveira U."/>
            <person name="Santos F.R."/>
            <person name="Vidigal T.H.D.A."/>
            <person name="Brescovit A.D."/>
            <person name="Santos A.J."/>
        </authorList>
    </citation>
    <scope>NUCLEOTIDE SEQUENCE</scope>
    <source>
        <tissue evidence="1">Shoot tissue taken approximately 20 cm above the soil surface</tissue>
    </source>
</reference>
<evidence type="ECO:0000313" key="1">
    <source>
        <dbReference type="EMBL" id="JAE03735.1"/>
    </source>
</evidence>
<protein>
    <submittedName>
        <fullName evidence="1">Uncharacterized protein</fullName>
    </submittedName>
</protein>